<evidence type="ECO:0000313" key="3">
    <source>
        <dbReference type="EMBL" id="GMH99205.1"/>
    </source>
</evidence>
<feature type="signal peptide" evidence="1">
    <location>
        <begin position="1"/>
        <end position="16"/>
    </location>
</feature>
<proteinExistence type="predicted"/>
<comment type="caution">
    <text evidence="3">The sequence shown here is derived from an EMBL/GenBank/DDBJ whole genome shotgun (WGS) entry which is preliminary data.</text>
</comment>
<evidence type="ECO:0000259" key="2">
    <source>
        <dbReference type="Pfam" id="PF16036"/>
    </source>
</evidence>
<keyword evidence="1" id="KW-0732">Signal</keyword>
<keyword evidence="4" id="KW-1185">Reference proteome</keyword>
<protein>
    <recommendedName>
        <fullName evidence="2">Chalcone isomerase domain-containing protein</fullName>
    </recommendedName>
</protein>
<evidence type="ECO:0000256" key="1">
    <source>
        <dbReference type="SAM" id="SignalP"/>
    </source>
</evidence>
<sequence>MLYVIILLCALTAIGAVSNVEKSTGVKFPDKINGLDLLGVGVRKKGPLKVYALGLYSTPPPPTPLKSLFKTLLSSPKSTLLLSLTFSSVTGPKMASALSSSLSTRYPSPSKVTELSTVITSGASSSKIGKGTLFEFTCSPDSVSVVINGEEAGEVEGKGIGKAFCEIYLDEKGVSKGLKEDLKENWGE</sequence>
<dbReference type="Pfam" id="PF16036">
    <property type="entry name" value="Chalcone_3"/>
    <property type="match status" value="1"/>
</dbReference>
<dbReference type="Proteomes" id="UP001165160">
    <property type="component" value="Unassembled WGS sequence"/>
</dbReference>
<dbReference type="InterPro" id="IPR016088">
    <property type="entry name" value="Chalcone_isomerase_3-sand"/>
</dbReference>
<dbReference type="GO" id="GO:0016872">
    <property type="term" value="F:intramolecular lyase activity"/>
    <property type="evidence" value="ECO:0007669"/>
    <property type="project" value="InterPro"/>
</dbReference>
<dbReference type="EMBL" id="BRXX01000231">
    <property type="protein sequence ID" value="GMH99205.1"/>
    <property type="molecule type" value="Genomic_DNA"/>
</dbReference>
<gene>
    <name evidence="3" type="ORF">TrVE_jg10264</name>
</gene>
<feature type="chain" id="PRO_5040749843" description="Chalcone isomerase domain-containing protein" evidence="1">
    <location>
        <begin position="17"/>
        <end position="188"/>
    </location>
</feature>
<dbReference type="PANTHER" id="PTHR47698">
    <property type="entry name" value="FATTY-ACID-BINDING PROTEIN 3, CHLOROPLASTIC"/>
    <property type="match status" value="1"/>
</dbReference>
<organism evidence="3 4">
    <name type="scientific">Triparma verrucosa</name>
    <dbReference type="NCBI Taxonomy" id="1606542"/>
    <lineage>
        <taxon>Eukaryota</taxon>
        <taxon>Sar</taxon>
        <taxon>Stramenopiles</taxon>
        <taxon>Ochrophyta</taxon>
        <taxon>Bolidophyceae</taxon>
        <taxon>Parmales</taxon>
        <taxon>Triparmaceae</taxon>
        <taxon>Triparma</taxon>
    </lineage>
</organism>
<accession>A0A9W7C716</accession>
<dbReference type="PANTHER" id="PTHR47698:SF2">
    <property type="entry name" value="FATTY-ACID-BINDING PROTEIN 3, CHLOROPLASTIC"/>
    <property type="match status" value="1"/>
</dbReference>
<dbReference type="Gene3D" id="3.50.70.10">
    <property type="match status" value="1"/>
</dbReference>
<dbReference type="SUPFAM" id="SSF54626">
    <property type="entry name" value="Chalcone isomerase"/>
    <property type="match status" value="1"/>
</dbReference>
<dbReference type="InterPro" id="IPR036298">
    <property type="entry name" value="Chalcone_isomerase_sf"/>
</dbReference>
<dbReference type="AlphaFoldDB" id="A0A9W7C716"/>
<reference evidence="4" key="1">
    <citation type="journal article" date="2023" name="Commun. Biol.">
        <title>Genome analysis of Parmales, the sister group of diatoms, reveals the evolutionary specialization of diatoms from phago-mixotrophs to photoautotrophs.</title>
        <authorList>
            <person name="Ban H."/>
            <person name="Sato S."/>
            <person name="Yoshikawa S."/>
            <person name="Yamada K."/>
            <person name="Nakamura Y."/>
            <person name="Ichinomiya M."/>
            <person name="Sato N."/>
            <person name="Blanc-Mathieu R."/>
            <person name="Endo H."/>
            <person name="Kuwata A."/>
            <person name="Ogata H."/>
        </authorList>
    </citation>
    <scope>NUCLEOTIDE SEQUENCE [LARGE SCALE GENOMIC DNA]</scope>
    <source>
        <strain evidence="4">NIES 3699</strain>
    </source>
</reference>
<evidence type="ECO:0000313" key="4">
    <source>
        <dbReference type="Proteomes" id="UP001165160"/>
    </source>
</evidence>
<name>A0A9W7C716_9STRA</name>
<dbReference type="InterPro" id="IPR016087">
    <property type="entry name" value="Chalcone_isomerase"/>
</dbReference>
<feature type="domain" description="Chalcone isomerase" evidence="2">
    <location>
        <begin position="24"/>
        <end position="182"/>
    </location>
</feature>